<reference evidence="3" key="1">
    <citation type="submission" date="2023-03" db="EMBL/GenBank/DDBJ databases">
        <title>Draft genome sequence of a Mycolicibacterium mageritense strain H4_3_1 isolated from a hybrid biological-inorganic system reactor.</title>
        <authorList>
            <person name="Feng X."/>
            <person name="Kazama D."/>
            <person name="Sato K."/>
            <person name="Kobayashi H."/>
        </authorList>
    </citation>
    <scope>NUCLEOTIDE SEQUENCE</scope>
    <source>
        <strain evidence="3">H4_3_1</strain>
    </source>
</reference>
<dbReference type="Proteomes" id="UP001241092">
    <property type="component" value="Chromosome"/>
</dbReference>
<keyword evidence="2" id="KW-0812">Transmembrane</keyword>
<evidence type="ECO:0000313" key="3">
    <source>
        <dbReference type="EMBL" id="BDY26517.1"/>
    </source>
</evidence>
<proteinExistence type="predicted"/>
<feature type="transmembrane region" description="Helical" evidence="2">
    <location>
        <begin position="231"/>
        <end position="252"/>
    </location>
</feature>
<keyword evidence="2" id="KW-1133">Transmembrane helix</keyword>
<name>A0AAI8XL82_MYCME</name>
<gene>
    <name evidence="3" type="ORF">hbim_00429</name>
</gene>
<sequence>MSDMVHELSRAAAPLPQQPGQPPPPRVLMLGFDPDGYCSIAVGDPDQASHVTFYVPNGRGQPTPSYRWQVELAAALRQRAAEFAGNDQLAIVVLQGYAPGHAANRLLTDLAAARPRQITLVGYGEGCAEVAAAARTADVDRVVLIQRLHGPEPEPVHQGGTWWRTIADSPRSYGGHWVPEADQWDDVAAAVAGLDGPPTSPQAAAPASPPIYAAAPSPTPPTPVAHKRRPWILLPLVLIGLVVAVVAGLVVINKTTGDGAREWPVTADETVHPDEAAGLPRASAGRLAAPMPGQLPAVVATTSVPGEIIGGNVDFVVATQLSAPGRTDIRFVDPRTGADVRPANWIDTELGKWQGIGQHCAFADRNRLGCLTYHQNDPNKTVLVILDHQTGTPIRAVETARKYDELVAAGERFILISEVNSHMATGIDLDGREVWTTEATTVLPNQSVMAFEPEDYSQPTRFMSTIDGHEILTAPAPRAPQIDHPSGRKWGAYNGGIAVLNEERTATDFYDVNGVKTASLAGWRPQGGMHNRGDATSLPIVTRIEPTEGDTKLIGAANPATGHLLWKADFVDDNLPGKLMSGRGEFAVLKDPSSSSIEKYVVFNCYTGERSALTPKANIGVIGQTSTDGERILFSHSEGAEMFDLRTGTRLWEIPGKPALESFDGLLVREDSDGALEVYQ</sequence>
<evidence type="ECO:0000256" key="1">
    <source>
        <dbReference type="SAM" id="MobiDB-lite"/>
    </source>
</evidence>
<evidence type="ECO:0000313" key="4">
    <source>
        <dbReference type="Proteomes" id="UP001241092"/>
    </source>
</evidence>
<dbReference type="RefSeq" id="WP_286213273.1">
    <property type="nucleotide sequence ID" value="NZ_AP027452.1"/>
</dbReference>
<dbReference type="EMBL" id="AP027452">
    <property type="protein sequence ID" value="BDY26517.1"/>
    <property type="molecule type" value="Genomic_DNA"/>
</dbReference>
<keyword evidence="2" id="KW-0472">Membrane</keyword>
<feature type="region of interest" description="Disordered" evidence="1">
    <location>
        <begin position="1"/>
        <end position="25"/>
    </location>
</feature>
<protein>
    <submittedName>
        <fullName evidence="3">Uncharacterized protein</fullName>
    </submittedName>
</protein>
<feature type="compositionally biased region" description="Pro residues" evidence="1">
    <location>
        <begin position="16"/>
        <end position="25"/>
    </location>
</feature>
<accession>A0AAI8XL82</accession>
<organism evidence="3 4">
    <name type="scientific">Mycolicibacterium mageritense</name>
    <name type="common">Mycobacterium mageritense</name>
    <dbReference type="NCBI Taxonomy" id="53462"/>
    <lineage>
        <taxon>Bacteria</taxon>
        <taxon>Bacillati</taxon>
        <taxon>Actinomycetota</taxon>
        <taxon>Actinomycetes</taxon>
        <taxon>Mycobacteriales</taxon>
        <taxon>Mycobacteriaceae</taxon>
        <taxon>Mycolicibacterium</taxon>
    </lineage>
</organism>
<evidence type="ECO:0000256" key="2">
    <source>
        <dbReference type="SAM" id="Phobius"/>
    </source>
</evidence>
<dbReference type="AlphaFoldDB" id="A0AAI8XL82"/>